<comment type="caution">
    <text evidence="1">The sequence shown here is derived from an EMBL/GenBank/DDBJ whole genome shotgun (WGS) entry which is preliminary data.</text>
</comment>
<reference evidence="1 2" key="1">
    <citation type="submission" date="2021-06" db="EMBL/GenBank/DDBJ databases">
        <title>Faecalicatena sp. nov. isolated from porcine feces.</title>
        <authorList>
            <person name="Oh B.S."/>
            <person name="Lee J.H."/>
        </authorList>
    </citation>
    <scope>NUCLEOTIDE SEQUENCE [LARGE SCALE GENOMIC DNA]</scope>
    <source>
        <strain evidence="1 2">AGMB00832</strain>
    </source>
</reference>
<gene>
    <name evidence="1" type="ORF">HGO97_017110</name>
</gene>
<evidence type="ECO:0000313" key="2">
    <source>
        <dbReference type="Proteomes" id="UP000723714"/>
    </source>
</evidence>
<accession>A0ABS6D8D9</accession>
<evidence type="ECO:0000313" key="1">
    <source>
        <dbReference type="EMBL" id="MBU3877525.1"/>
    </source>
</evidence>
<keyword evidence="2" id="KW-1185">Reference proteome</keyword>
<dbReference type="EMBL" id="JABACJ020000019">
    <property type="protein sequence ID" value="MBU3877525.1"/>
    <property type="molecule type" value="Genomic_DNA"/>
</dbReference>
<sequence>MKKLNWKKSEMNTHTYHDNYGNSLEGKSEELWVTNRLLLEQADAVNHFPYLKSWDKVKQFEEVRDYFKDIEQDDLEPVYDRTGSGIAPIAFRDRAGIYYDVLYIRKSFELLPLSSFECRQCRIYFLGAPGAGKTVKLMNLYEMMKALEIQSEGKLNSELDLSFESKERRKILDKLAAFRSGILPDRNKIGEEIEGIPLRVNYRERSLLLEAYAEAGELYKDLNMMSKIWHNANAVTVFLFPADEYLEMAAGRSTQSVDILERYYHYGQRLGGASGRRFSFILTKADLLSGVDNKHLRTLLNRNTLKGEGGCTRLSESSLDFDIEAYQELQRELGAYIRESNPLLWALIQKIGKVQPVDLFICADLNDQTDDPDLGHQRQVPFRSDEFWRYILCREGILSGKKKGCEEVTEEGSRIPDSTADIGKMTLKKIGLFCHKFMGGEM</sequence>
<name>A0ABS6D8D9_9FIRM</name>
<dbReference type="Proteomes" id="UP000723714">
    <property type="component" value="Unassembled WGS sequence"/>
</dbReference>
<protein>
    <submittedName>
        <fullName evidence="1">Uncharacterized protein</fullName>
    </submittedName>
</protein>
<proteinExistence type="predicted"/>
<dbReference type="RefSeq" id="WP_216244138.1">
    <property type="nucleotide sequence ID" value="NZ_JABACJ020000019.1"/>
</dbReference>
<organism evidence="1 2">
    <name type="scientific">Faecalicatena faecalis</name>
    <dbReference type="NCBI Taxonomy" id="2726362"/>
    <lineage>
        <taxon>Bacteria</taxon>
        <taxon>Bacillati</taxon>
        <taxon>Bacillota</taxon>
        <taxon>Clostridia</taxon>
        <taxon>Lachnospirales</taxon>
        <taxon>Lachnospiraceae</taxon>
        <taxon>Faecalicatena</taxon>
    </lineage>
</organism>